<feature type="domain" description="Gfo/Idh/MocA-like oxidoreductase N-terminal" evidence="3">
    <location>
        <begin position="5"/>
        <end position="122"/>
    </location>
</feature>
<organism evidence="5 6">
    <name type="scientific">Mesobacillus stamsii</name>
    <dbReference type="NCBI Taxonomy" id="225347"/>
    <lineage>
        <taxon>Bacteria</taxon>
        <taxon>Bacillati</taxon>
        <taxon>Bacillota</taxon>
        <taxon>Bacilli</taxon>
        <taxon>Bacillales</taxon>
        <taxon>Bacillaceae</taxon>
        <taxon>Mesobacillus</taxon>
    </lineage>
</organism>
<feature type="domain" description="GFO/IDH/MocA-like oxidoreductase" evidence="4">
    <location>
        <begin position="132"/>
        <end position="248"/>
    </location>
</feature>
<dbReference type="SUPFAM" id="SSF51735">
    <property type="entry name" value="NAD(P)-binding Rossmann-fold domains"/>
    <property type="match status" value="1"/>
</dbReference>
<dbReference type="InterPro" id="IPR000683">
    <property type="entry name" value="Gfo/Idh/MocA-like_OxRdtase_N"/>
</dbReference>
<dbReference type="Pfam" id="PF22725">
    <property type="entry name" value="GFO_IDH_MocA_C3"/>
    <property type="match status" value="1"/>
</dbReference>
<gene>
    <name evidence="5" type="ORF">J2S25_000393</name>
</gene>
<evidence type="ECO:0000256" key="2">
    <source>
        <dbReference type="ARBA" id="ARBA00023002"/>
    </source>
</evidence>
<comment type="similarity">
    <text evidence="1">Belongs to the Gfo/Idh/MocA family.</text>
</comment>
<reference evidence="5 6" key="1">
    <citation type="submission" date="2023-07" db="EMBL/GenBank/DDBJ databases">
        <title>Genomic Encyclopedia of Type Strains, Phase IV (KMG-IV): sequencing the most valuable type-strain genomes for metagenomic binning, comparative biology and taxonomic classification.</title>
        <authorList>
            <person name="Goeker M."/>
        </authorList>
    </citation>
    <scope>NUCLEOTIDE SEQUENCE [LARGE SCALE GENOMIC DNA]</scope>
    <source>
        <strain evidence="5 6">DSM 19598</strain>
    </source>
</reference>
<name>A0ABU0FQN2_9BACI</name>
<dbReference type="PANTHER" id="PTHR22604">
    <property type="entry name" value="OXIDOREDUCTASES"/>
    <property type="match status" value="1"/>
</dbReference>
<keyword evidence="6" id="KW-1185">Reference proteome</keyword>
<evidence type="ECO:0000256" key="1">
    <source>
        <dbReference type="ARBA" id="ARBA00010928"/>
    </source>
</evidence>
<evidence type="ECO:0000259" key="3">
    <source>
        <dbReference type="Pfam" id="PF01408"/>
    </source>
</evidence>
<dbReference type="RefSeq" id="WP_307191083.1">
    <property type="nucleotide sequence ID" value="NZ_JAUSUN010000002.1"/>
</dbReference>
<dbReference type="InterPro" id="IPR050984">
    <property type="entry name" value="Gfo/Idh/MocA_domain"/>
</dbReference>
<evidence type="ECO:0000313" key="5">
    <source>
        <dbReference type="EMBL" id="MDQ0412213.1"/>
    </source>
</evidence>
<comment type="caution">
    <text evidence="5">The sequence shown here is derived from an EMBL/GenBank/DDBJ whole genome shotgun (WGS) entry which is preliminary data.</text>
</comment>
<proteinExistence type="inferred from homology"/>
<dbReference type="Gene3D" id="3.30.360.10">
    <property type="entry name" value="Dihydrodipicolinate Reductase, domain 2"/>
    <property type="match status" value="1"/>
</dbReference>
<sequence>MRKIKWGILSTANIAQTQVIPAIQRSAISEVEAIASSNGKAEAAAAELNIPRAYETYEELLQDPNIDAVYIPLPNSLHRKWVLEAARHGKHILCEKPAALTAGEVIEMKRYCEEQKVLFMEAFMYQFHPQHKRVKEIIASGEIGEVKLMKSSFSFYMEDRDTNIRMDRSLGGGSIYDVGCYCIHAMRTMLEAEPVNIHVRGKQDPDTGVDVSAVGYMEFDQGIQGVFDCSFEASFRNEYEVVGTKGRVFVPRAFRPDVSDGVGTITVESAGQQRIEQIEGDIYLAEIDHFSEAILEKKPLIYPAEKTIANMRVIDACYSSLEKNEKITLL</sequence>
<dbReference type="InterPro" id="IPR036291">
    <property type="entry name" value="NAD(P)-bd_dom_sf"/>
</dbReference>
<dbReference type="InterPro" id="IPR055170">
    <property type="entry name" value="GFO_IDH_MocA-like_dom"/>
</dbReference>
<evidence type="ECO:0000313" key="6">
    <source>
        <dbReference type="Proteomes" id="UP001242313"/>
    </source>
</evidence>
<evidence type="ECO:0000259" key="4">
    <source>
        <dbReference type="Pfam" id="PF22725"/>
    </source>
</evidence>
<dbReference type="Proteomes" id="UP001242313">
    <property type="component" value="Unassembled WGS sequence"/>
</dbReference>
<dbReference type="PANTHER" id="PTHR22604:SF105">
    <property type="entry name" value="TRANS-1,2-DIHYDROBENZENE-1,2-DIOL DEHYDROGENASE"/>
    <property type="match status" value="1"/>
</dbReference>
<accession>A0ABU0FQN2</accession>
<dbReference type="EMBL" id="JAUSUN010000002">
    <property type="protein sequence ID" value="MDQ0412213.1"/>
    <property type="molecule type" value="Genomic_DNA"/>
</dbReference>
<keyword evidence="2" id="KW-0560">Oxidoreductase</keyword>
<dbReference type="Gene3D" id="3.40.50.720">
    <property type="entry name" value="NAD(P)-binding Rossmann-like Domain"/>
    <property type="match status" value="1"/>
</dbReference>
<dbReference type="Pfam" id="PF01408">
    <property type="entry name" value="GFO_IDH_MocA"/>
    <property type="match status" value="1"/>
</dbReference>
<dbReference type="SUPFAM" id="SSF55347">
    <property type="entry name" value="Glyceraldehyde-3-phosphate dehydrogenase-like, C-terminal domain"/>
    <property type="match status" value="1"/>
</dbReference>
<protein>
    <submittedName>
        <fullName evidence="5">Dehydrogenase</fullName>
    </submittedName>
</protein>